<organism evidence="1 2">
    <name type="scientific">Phytophthora fragariaefolia</name>
    <dbReference type="NCBI Taxonomy" id="1490495"/>
    <lineage>
        <taxon>Eukaryota</taxon>
        <taxon>Sar</taxon>
        <taxon>Stramenopiles</taxon>
        <taxon>Oomycota</taxon>
        <taxon>Peronosporomycetes</taxon>
        <taxon>Peronosporales</taxon>
        <taxon>Peronosporaceae</taxon>
        <taxon>Phytophthora</taxon>
    </lineage>
</organism>
<dbReference type="AlphaFoldDB" id="A0A9W7D107"/>
<proteinExistence type="predicted"/>
<evidence type="ECO:0000313" key="2">
    <source>
        <dbReference type="Proteomes" id="UP001165121"/>
    </source>
</evidence>
<dbReference type="OrthoDB" id="1645289at2759"/>
<comment type="caution">
    <text evidence="1">The sequence shown here is derived from an EMBL/GenBank/DDBJ whole genome shotgun (WGS) entry which is preliminary data.</text>
</comment>
<dbReference type="PANTHER" id="PTHR11439">
    <property type="entry name" value="GAG-POL-RELATED RETROTRANSPOSON"/>
    <property type="match status" value="1"/>
</dbReference>
<accession>A0A9W7D107</accession>
<reference evidence="1" key="1">
    <citation type="submission" date="2023-04" db="EMBL/GenBank/DDBJ databases">
        <title>Phytophthora fragariaefolia NBRC 109709.</title>
        <authorList>
            <person name="Ichikawa N."/>
            <person name="Sato H."/>
            <person name="Tonouchi N."/>
        </authorList>
    </citation>
    <scope>NUCLEOTIDE SEQUENCE</scope>
    <source>
        <strain evidence="1">NBRC 109709</strain>
    </source>
</reference>
<dbReference type="PANTHER" id="PTHR11439:SF483">
    <property type="entry name" value="PEPTIDE SYNTHASE GLIP-LIKE, PUTATIVE (AFU_ORTHOLOGUE AFUA_3G12920)-RELATED"/>
    <property type="match status" value="1"/>
</dbReference>
<dbReference type="CDD" id="cd09272">
    <property type="entry name" value="RNase_HI_RT_Ty1"/>
    <property type="match status" value="1"/>
</dbReference>
<gene>
    <name evidence="1" type="ORF">Pfra01_001898300</name>
</gene>
<protein>
    <submittedName>
        <fullName evidence="1">Unnamed protein product</fullName>
    </submittedName>
</protein>
<keyword evidence="2" id="KW-1185">Reference proteome</keyword>
<name>A0A9W7D107_9STRA</name>
<sequence>MTQPAAIRHQGPWQGTKVPRNLDWLYGMRIADLQYQSTLDVLAKVGLDQCKAPPTPMDIDHRFFEENGEPFQDTTLYREVGSPDQRHDYFVVVGKQPTMALSTVEAKYVAACAAVQDCIAIHQLLQQLGLMQQNDAILLRLDNQSAIKSMENAITTQRTRHLQIKTHFILDAIATKQVQV</sequence>
<evidence type="ECO:0000313" key="1">
    <source>
        <dbReference type="EMBL" id="GMF48755.1"/>
    </source>
</evidence>
<dbReference type="Proteomes" id="UP001165121">
    <property type="component" value="Unassembled WGS sequence"/>
</dbReference>
<dbReference type="EMBL" id="BSXT01002402">
    <property type="protein sequence ID" value="GMF48755.1"/>
    <property type="molecule type" value="Genomic_DNA"/>
</dbReference>